<proteinExistence type="predicted"/>
<keyword evidence="1" id="KW-0732">Signal</keyword>
<dbReference type="Gene3D" id="2.60.40.420">
    <property type="entry name" value="Cupredoxins - blue copper proteins"/>
    <property type="match status" value="1"/>
</dbReference>
<dbReference type="EMBL" id="LDXT01000077">
    <property type="protein sequence ID" value="KRT55549.1"/>
    <property type="molecule type" value="Genomic_DNA"/>
</dbReference>
<gene>
    <name evidence="2" type="ORF">Ga0074115_12025</name>
    <name evidence="3" type="ORF">Ga0076813_113522</name>
</gene>
<dbReference type="STRING" id="54398.Ga0074115_12025"/>
<evidence type="ECO:0000313" key="3">
    <source>
        <dbReference type="EMBL" id="KRT57373.1"/>
    </source>
</evidence>
<dbReference type="InterPro" id="IPR008972">
    <property type="entry name" value="Cupredoxin"/>
</dbReference>
<dbReference type="Proteomes" id="UP000051634">
    <property type="component" value="Unassembled WGS sequence"/>
</dbReference>
<keyword evidence="5" id="KW-1185">Reference proteome</keyword>
<dbReference type="AlphaFoldDB" id="A0A0T5YYA7"/>
<dbReference type="RefSeq" id="WP_232433051.1">
    <property type="nucleotide sequence ID" value="NZ_KQ556883.1"/>
</dbReference>
<feature type="chain" id="PRO_5010437728" description="Multicopper oxidase" evidence="1">
    <location>
        <begin position="24"/>
        <end position="268"/>
    </location>
</feature>
<protein>
    <recommendedName>
        <fullName evidence="6">Multicopper oxidase</fullName>
    </recommendedName>
</protein>
<accession>A0A0T5YYA7</accession>
<evidence type="ECO:0000313" key="5">
    <source>
        <dbReference type="Proteomes" id="UP000051634"/>
    </source>
</evidence>
<dbReference type="EMBL" id="LMXI01000559">
    <property type="protein sequence ID" value="KRT57373.1"/>
    <property type="molecule type" value="Genomic_DNA"/>
</dbReference>
<dbReference type="Proteomes" id="UP000051276">
    <property type="component" value="Unassembled WGS sequence"/>
</dbReference>
<evidence type="ECO:0008006" key="6">
    <source>
        <dbReference type="Google" id="ProtNLM"/>
    </source>
</evidence>
<name>A0A0T5YYA7_9GAMM</name>
<evidence type="ECO:0000313" key="2">
    <source>
        <dbReference type="EMBL" id="KRT55549.1"/>
    </source>
</evidence>
<comment type="caution">
    <text evidence="2">The sequence shown here is derived from an EMBL/GenBank/DDBJ whole genome shotgun (WGS) entry which is preliminary data.</text>
</comment>
<sequence length="268" mass="29084">MKKRMLALSLAMTMPLFSGQASAQVRHLYLAATDGYHNLPDHNTYGITPATLAAAPYRKVYMRGFCDDVDGTQAVPGCANMPAPIIDVTQGDDVFVHLRNIGNANPNAPVDAHYNERVLMRTINIGYAEVPWHAHGWHFTRVGKDANPIAPANQKQEYTVHIGSGETHDLITKFKDLRTTGSYASNSMISTQGSGLNEIAAAWGVYGVDPAAHDNNLDVQWYPIHSHNDYNVTNNGAYPGGMAVLVRASVAPPPAASPVRQRGSAPRR</sequence>
<feature type="signal peptide" evidence="1">
    <location>
        <begin position="1"/>
        <end position="23"/>
    </location>
</feature>
<evidence type="ECO:0000256" key="1">
    <source>
        <dbReference type="SAM" id="SignalP"/>
    </source>
</evidence>
<reference evidence="4 5" key="1">
    <citation type="submission" date="2015-11" db="EMBL/GenBank/DDBJ databases">
        <title>The genome of Candidatus Endoriftia persephone in Ridgeia piscesae and population structure of the North Eastern Pacific vestimentiferan symbionts.</title>
        <authorList>
            <person name="Perez M."/>
            <person name="Juniper K.S."/>
        </authorList>
    </citation>
    <scope>NUCLEOTIDE SEQUENCE [LARGE SCALE GENOMIC DNA]</scope>
    <source>
        <strain evidence="3">Ind10</strain>
        <strain evidence="2">Ind11</strain>
    </source>
</reference>
<evidence type="ECO:0000313" key="4">
    <source>
        <dbReference type="Proteomes" id="UP000051276"/>
    </source>
</evidence>
<dbReference type="SUPFAM" id="SSF49503">
    <property type="entry name" value="Cupredoxins"/>
    <property type="match status" value="2"/>
</dbReference>
<organism evidence="2 5">
    <name type="scientific">endosymbiont of Ridgeia piscesae</name>
    <dbReference type="NCBI Taxonomy" id="54398"/>
    <lineage>
        <taxon>Bacteria</taxon>
        <taxon>Pseudomonadati</taxon>
        <taxon>Pseudomonadota</taxon>
        <taxon>Gammaproteobacteria</taxon>
        <taxon>sulfur-oxidizing symbionts</taxon>
    </lineage>
</organism>